<dbReference type="EMBL" id="CVRI01000021">
    <property type="protein sequence ID" value="CRK91775.1"/>
    <property type="molecule type" value="Genomic_DNA"/>
</dbReference>
<feature type="domain" description="UmuC" evidence="3">
    <location>
        <begin position="19"/>
        <end position="234"/>
    </location>
</feature>
<dbReference type="STRING" id="568069.A0A1J1HUM8"/>
<dbReference type="Gene3D" id="3.40.1170.60">
    <property type="match status" value="1"/>
</dbReference>
<dbReference type="AlphaFoldDB" id="A0A1J1HUM8"/>
<proteinExistence type="inferred from homology"/>
<dbReference type="Pfam" id="PF11799">
    <property type="entry name" value="IMS_C"/>
    <property type="match status" value="1"/>
</dbReference>
<dbReference type="Gene3D" id="3.30.1490.100">
    <property type="entry name" value="DNA polymerase, Y-family, little finger domain"/>
    <property type="match status" value="1"/>
</dbReference>
<evidence type="ECO:0000256" key="1">
    <source>
        <dbReference type="ARBA" id="ARBA00010945"/>
    </source>
</evidence>
<dbReference type="InterPro" id="IPR017961">
    <property type="entry name" value="DNA_pol_Y-fam_little_finger"/>
</dbReference>
<dbReference type="SUPFAM" id="SSF56672">
    <property type="entry name" value="DNA/RNA polymerases"/>
    <property type="match status" value="1"/>
</dbReference>
<dbReference type="InterPro" id="IPR036775">
    <property type="entry name" value="DNA_pol_Y-fam_lit_finger_sf"/>
</dbReference>
<dbReference type="FunFam" id="3.30.1490.100:FF:000003">
    <property type="entry name" value="Polymerase (DNA directed) iota"/>
    <property type="match status" value="1"/>
</dbReference>
<dbReference type="GO" id="GO:0003887">
    <property type="term" value="F:DNA-directed DNA polymerase activity"/>
    <property type="evidence" value="ECO:0007669"/>
    <property type="project" value="InterPro"/>
</dbReference>
<dbReference type="PANTHER" id="PTHR46404:SF1">
    <property type="entry name" value="DNA POLYMERASE IOTA"/>
    <property type="match status" value="1"/>
</dbReference>
<evidence type="ECO:0000259" key="3">
    <source>
        <dbReference type="PROSITE" id="PS50173"/>
    </source>
</evidence>
<keyword evidence="5" id="KW-1185">Reference proteome</keyword>
<name>A0A1J1HUM8_9DIPT</name>
<dbReference type="Pfam" id="PF00817">
    <property type="entry name" value="IMS"/>
    <property type="match status" value="1"/>
</dbReference>
<dbReference type="OrthoDB" id="1747274at2759"/>
<reference evidence="4 5" key="1">
    <citation type="submission" date="2015-04" db="EMBL/GenBank/DDBJ databases">
        <authorList>
            <person name="Syromyatnikov M.Y."/>
            <person name="Popov V.N."/>
        </authorList>
    </citation>
    <scope>NUCLEOTIDE SEQUENCE [LARGE SCALE GENOMIC DNA]</scope>
</reference>
<accession>A0A1J1HUM8</accession>
<protein>
    <submittedName>
        <fullName evidence="4">CLUMA_CG005407, isoform A</fullName>
    </submittedName>
</protein>
<sequence>MEQDDEMPENGESLHPSVIIHVDFDYYYAQVEEVLNPDLKNKPIGIKQRFHIVTCNYKAREFGIKKMELIKDALNKCPNLVIVNGEDLSKYKTYSKRISDLLHTMIGPSERMGLDEHFMDVSKQVQGQISKMSREMLNQLRFTGPFYPNEEAFSKCSCGCENRLMVGSQIAQNIRDKILNELKLTCSVGIAHNKLLAKLVGQMNKPNNQTVLAPMAAAEFMAELKDIRSITGIGNRTANRIEELGIKSISDLQECEIDKLQKKFGSDMATRLKEMSVGCDSVEVKPSGKPKTVGLEDSCRPISIRSDAQEKFHALLSRLVTQIQDDGRIPQSIKVTVRKYDPVKKNSIRETKQCSLIPSHFRCAEGKIQLVEGAEDKIIKNVMMLFDRMVDLKQQFNITLLGLCFSKFQDQKRGPGSIANFLMKKQDVEVQSITNLSNESINGSFGDSFRSKTASPSSSIMDYETMSNTSLDFSGSEESEFEHSPKKRKKLSILLVAKGRRYSSNDDLASPSKLNVSALKLNGSGSVETSEGHVMKTNSIPSRVISPLCISNEPIACSSTKSPELPPNVDPNVWQELPLDVQRELMRSWQPASGSQLKVNPIASHSKSKPGGTLHKYFIRNS</sequence>
<dbReference type="InterPro" id="IPR043502">
    <property type="entry name" value="DNA/RNA_pol_sf"/>
</dbReference>
<dbReference type="InterPro" id="IPR053848">
    <property type="entry name" value="IMS_HHH_1"/>
</dbReference>
<keyword evidence="2" id="KW-0237">DNA synthesis</keyword>
<evidence type="ECO:0000313" key="4">
    <source>
        <dbReference type="EMBL" id="CRK91775.1"/>
    </source>
</evidence>
<dbReference type="GO" id="GO:0003684">
    <property type="term" value="F:damaged DNA binding"/>
    <property type="evidence" value="ECO:0007669"/>
    <property type="project" value="InterPro"/>
</dbReference>
<dbReference type="PANTHER" id="PTHR46404">
    <property type="entry name" value="DNA POLYMERASE IOTA"/>
    <property type="match status" value="1"/>
</dbReference>
<dbReference type="GO" id="GO:0006281">
    <property type="term" value="P:DNA repair"/>
    <property type="evidence" value="ECO:0007669"/>
    <property type="project" value="InterPro"/>
</dbReference>
<dbReference type="FunFam" id="3.40.1170.60:FF:000006">
    <property type="entry name" value="DNA polymerase iota"/>
    <property type="match status" value="1"/>
</dbReference>
<dbReference type="InterPro" id="IPR001126">
    <property type="entry name" value="UmuC"/>
</dbReference>
<dbReference type="Gene3D" id="6.10.250.1630">
    <property type="match status" value="1"/>
</dbReference>
<organism evidence="4 5">
    <name type="scientific">Clunio marinus</name>
    <dbReference type="NCBI Taxonomy" id="568069"/>
    <lineage>
        <taxon>Eukaryota</taxon>
        <taxon>Metazoa</taxon>
        <taxon>Ecdysozoa</taxon>
        <taxon>Arthropoda</taxon>
        <taxon>Hexapoda</taxon>
        <taxon>Insecta</taxon>
        <taxon>Pterygota</taxon>
        <taxon>Neoptera</taxon>
        <taxon>Endopterygota</taxon>
        <taxon>Diptera</taxon>
        <taxon>Nematocera</taxon>
        <taxon>Chironomoidea</taxon>
        <taxon>Chironomidae</taxon>
        <taxon>Clunio</taxon>
    </lineage>
</organism>
<comment type="similarity">
    <text evidence="1">Belongs to the DNA polymerase type-Y family.</text>
</comment>
<gene>
    <name evidence="4" type="primary">putative DNA polymerase iota</name>
    <name evidence="4" type="ORF">CLUMA_CG005407</name>
</gene>
<dbReference type="Gene3D" id="3.30.70.270">
    <property type="match status" value="1"/>
</dbReference>
<evidence type="ECO:0000256" key="2">
    <source>
        <dbReference type="ARBA" id="ARBA00022634"/>
    </source>
</evidence>
<dbReference type="InterPro" id="IPR043128">
    <property type="entry name" value="Rev_trsase/Diguanyl_cyclase"/>
</dbReference>
<dbReference type="PROSITE" id="PS50173">
    <property type="entry name" value="UMUC"/>
    <property type="match status" value="1"/>
</dbReference>
<evidence type="ECO:0000313" key="5">
    <source>
        <dbReference type="Proteomes" id="UP000183832"/>
    </source>
</evidence>
<dbReference type="Gene3D" id="1.10.150.20">
    <property type="entry name" value="5' to 3' exonuclease, C-terminal subdomain"/>
    <property type="match status" value="1"/>
</dbReference>
<dbReference type="Pfam" id="PF21999">
    <property type="entry name" value="IMS_HHH_1"/>
    <property type="match status" value="1"/>
</dbReference>
<dbReference type="GO" id="GO:0019985">
    <property type="term" value="P:translesion synthesis"/>
    <property type="evidence" value="ECO:0007669"/>
    <property type="project" value="TreeGrafter"/>
</dbReference>
<dbReference type="SUPFAM" id="SSF100879">
    <property type="entry name" value="Lesion bypass DNA polymerase (Y-family), little finger domain"/>
    <property type="match status" value="1"/>
</dbReference>
<dbReference type="Proteomes" id="UP000183832">
    <property type="component" value="Unassembled WGS sequence"/>
</dbReference>